<feature type="non-terminal residue" evidence="1">
    <location>
        <position position="86"/>
    </location>
</feature>
<evidence type="ECO:0000313" key="1">
    <source>
        <dbReference type="EMBL" id="JAC66877.1"/>
    </source>
</evidence>
<feature type="non-terminal residue" evidence="1">
    <location>
        <position position="1"/>
    </location>
</feature>
<protein>
    <submittedName>
        <fullName evidence="1">Uncharacterized protein</fullName>
    </submittedName>
</protein>
<reference evidence="1" key="1">
    <citation type="submission" date="2014-05" db="EMBL/GenBank/DDBJ databases">
        <title>The transcriptome of the halophilic microalga Tetraselmis sp. GSL018 isolated from the Great Salt Lake, Utah.</title>
        <authorList>
            <person name="Jinkerson R.E."/>
            <person name="D'Adamo S."/>
            <person name="Posewitz M.C."/>
        </authorList>
    </citation>
    <scope>NUCLEOTIDE SEQUENCE</scope>
    <source>
        <strain evidence="1">GSL018</strain>
    </source>
</reference>
<sequence>KTNKKGTAKQTRVGGWEFKVQYGEKKRATCLAPASRPPVCSLSVSPLLPAHSLLPLLPTALFFGPFGNGHQQNTHTHTLSLSLSLS</sequence>
<gene>
    <name evidence="1" type="ORF">TSPGSL018_12573</name>
</gene>
<dbReference type="EMBL" id="GBEZ01019714">
    <property type="protein sequence ID" value="JAC66877.1"/>
    <property type="molecule type" value="Transcribed_RNA"/>
</dbReference>
<dbReference type="AlphaFoldDB" id="A0A061R1S2"/>
<accession>A0A061R1S2</accession>
<organism evidence="1">
    <name type="scientific">Tetraselmis sp. GSL018</name>
    <dbReference type="NCBI Taxonomy" id="582737"/>
    <lineage>
        <taxon>Eukaryota</taxon>
        <taxon>Viridiplantae</taxon>
        <taxon>Chlorophyta</taxon>
        <taxon>core chlorophytes</taxon>
        <taxon>Chlorodendrophyceae</taxon>
        <taxon>Chlorodendrales</taxon>
        <taxon>Chlorodendraceae</taxon>
        <taxon>Tetraselmis</taxon>
    </lineage>
</organism>
<proteinExistence type="predicted"/>
<name>A0A061R1S2_9CHLO</name>